<dbReference type="EMBL" id="DVGK01000013">
    <property type="protein sequence ID" value="HIR12471.1"/>
    <property type="molecule type" value="Genomic_DNA"/>
</dbReference>
<dbReference type="PANTHER" id="PTHR30346:SF0">
    <property type="entry name" value="HCA OPERON TRANSCRIPTIONAL ACTIVATOR HCAR"/>
    <property type="match status" value="1"/>
</dbReference>
<evidence type="ECO:0000256" key="1">
    <source>
        <dbReference type="ARBA" id="ARBA00009437"/>
    </source>
</evidence>
<evidence type="ECO:0000256" key="3">
    <source>
        <dbReference type="ARBA" id="ARBA00023125"/>
    </source>
</evidence>
<reference evidence="6" key="2">
    <citation type="journal article" date="2021" name="PeerJ">
        <title>Extensive microbial diversity within the chicken gut microbiome revealed by metagenomics and culture.</title>
        <authorList>
            <person name="Gilroy R."/>
            <person name="Ravi A."/>
            <person name="Getino M."/>
            <person name="Pursley I."/>
            <person name="Horton D.L."/>
            <person name="Alikhan N.F."/>
            <person name="Baker D."/>
            <person name="Gharbi K."/>
            <person name="Hall N."/>
            <person name="Watson M."/>
            <person name="Adriaenssens E.M."/>
            <person name="Foster-Nyarko E."/>
            <person name="Jarju S."/>
            <person name="Secka A."/>
            <person name="Antonio M."/>
            <person name="Oren A."/>
            <person name="Chaudhuri R.R."/>
            <person name="La Ragione R."/>
            <person name="Hildebrand F."/>
            <person name="Pallen M.J."/>
        </authorList>
    </citation>
    <scope>NUCLEOTIDE SEQUENCE</scope>
    <source>
        <strain evidence="6">ChiSjej4B22-8148</strain>
    </source>
</reference>
<evidence type="ECO:0000256" key="4">
    <source>
        <dbReference type="ARBA" id="ARBA00023163"/>
    </source>
</evidence>
<dbReference type="AlphaFoldDB" id="A0A9D1AAB8"/>
<dbReference type="GO" id="GO:0003700">
    <property type="term" value="F:DNA-binding transcription factor activity"/>
    <property type="evidence" value="ECO:0007669"/>
    <property type="project" value="TreeGrafter"/>
</dbReference>
<reference evidence="6" key="1">
    <citation type="submission" date="2020-10" db="EMBL/GenBank/DDBJ databases">
        <authorList>
            <person name="Gilroy R."/>
        </authorList>
    </citation>
    <scope>NUCLEOTIDE SEQUENCE</scope>
    <source>
        <strain evidence="6">ChiSjej4B22-8148</strain>
    </source>
</reference>
<dbReference type="Gene3D" id="3.40.190.290">
    <property type="match status" value="1"/>
</dbReference>
<dbReference type="Proteomes" id="UP000886757">
    <property type="component" value="Unassembled WGS sequence"/>
</dbReference>
<dbReference type="CDD" id="cd05466">
    <property type="entry name" value="PBP2_LTTR_substrate"/>
    <property type="match status" value="1"/>
</dbReference>
<dbReference type="InterPro" id="IPR005119">
    <property type="entry name" value="LysR_subst-bd"/>
</dbReference>
<organism evidence="6 7">
    <name type="scientific">Candidatus Choladousia intestinavium</name>
    <dbReference type="NCBI Taxonomy" id="2840727"/>
    <lineage>
        <taxon>Bacteria</taxon>
        <taxon>Bacillati</taxon>
        <taxon>Bacillota</taxon>
        <taxon>Clostridia</taxon>
        <taxon>Lachnospirales</taxon>
        <taxon>Lachnospiraceae</taxon>
        <taxon>Lachnospiraceae incertae sedis</taxon>
        <taxon>Candidatus Choladousia</taxon>
    </lineage>
</organism>
<dbReference type="GO" id="GO:0003677">
    <property type="term" value="F:DNA binding"/>
    <property type="evidence" value="ECO:0007669"/>
    <property type="project" value="UniProtKB-KW"/>
</dbReference>
<evidence type="ECO:0000313" key="7">
    <source>
        <dbReference type="Proteomes" id="UP000886757"/>
    </source>
</evidence>
<keyword evidence="3" id="KW-0238">DNA-binding</keyword>
<gene>
    <name evidence="6" type="ORF">IAB31_00935</name>
</gene>
<comment type="similarity">
    <text evidence="1">Belongs to the LysR transcriptional regulatory family.</text>
</comment>
<evidence type="ECO:0000313" key="6">
    <source>
        <dbReference type="EMBL" id="HIR12471.1"/>
    </source>
</evidence>
<dbReference type="GO" id="GO:0032993">
    <property type="term" value="C:protein-DNA complex"/>
    <property type="evidence" value="ECO:0007669"/>
    <property type="project" value="TreeGrafter"/>
</dbReference>
<proteinExistence type="inferred from homology"/>
<name>A0A9D1AAB8_9FIRM</name>
<dbReference type="PANTHER" id="PTHR30346">
    <property type="entry name" value="TRANSCRIPTIONAL DUAL REGULATOR HCAR-RELATED"/>
    <property type="match status" value="1"/>
</dbReference>
<feature type="domain" description="LysR substrate-binding" evidence="5">
    <location>
        <begin position="4"/>
        <end position="110"/>
    </location>
</feature>
<keyword evidence="2" id="KW-0805">Transcription regulation</keyword>
<comment type="caution">
    <text evidence="6">The sequence shown here is derived from an EMBL/GenBank/DDBJ whole genome shotgun (WGS) entry which is preliminary data.</text>
</comment>
<accession>A0A9D1AAB8</accession>
<dbReference type="SUPFAM" id="SSF53850">
    <property type="entry name" value="Periplasmic binding protein-like II"/>
    <property type="match status" value="1"/>
</dbReference>
<dbReference type="Pfam" id="PF03466">
    <property type="entry name" value="LysR_substrate"/>
    <property type="match status" value="1"/>
</dbReference>
<evidence type="ECO:0000256" key="2">
    <source>
        <dbReference type="ARBA" id="ARBA00023015"/>
    </source>
</evidence>
<sequence length="130" mass="14592">MNREKSVLKIHAIPVMSQYRVTELLAGFKQEYPGIGVQLAEVEKISLRGSLEEGLCDVIYTRNFQEEREEGYEKVILEYDRFAAVLPEGHPLYGRDRIALEELKGGAFFASGRTDRTSAEGAADVPERGI</sequence>
<keyword evidence="4" id="KW-0804">Transcription</keyword>
<evidence type="ECO:0000259" key="5">
    <source>
        <dbReference type="Pfam" id="PF03466"/>
    </source>
</evidence>
<protein>
    <submittedName>
        <fullName evidence="6">LysR family transcriptional regulator substrate-binding protein</fullName>
    </submittedName>
</protein>